<dbReference type="PANTHER" id="PTHR44591:SF14">
    <property type="entry name" value="PROTEIN PILG"/>
    <property type="match status" value="1"/>
</dbReference>
<dbReference type="AlphaFoldDB" id="X0V7B8"/>
<proteinExistence type="predicted"/>
<feature type="domain" description="Response regulatory" evidence="3">
    <location>
        <begin position="4"/>
        <end position="117"/>
    </location>
</feature>
<keyword evidence="2" id="KW-0902">Two-component regulatory system</keyword>
<dbReference type="GO" id="GO:0006355">
    <property type="term" value="P:regulation of DNA-templated transcription"/>
    <property type="evidence" value="ECO:0007669"/>
    <property type="project" value="InterPro"/>
</dbReference>
<name>X0V7B8_9ZZZZ</name>
<gene>
    <name evidence="4" type="ORF">S01H1_34145</name>
</gene>
<dbReference type="Pfam" id="PF00072">
    <property type="entry name" value="Response_reg"/>
    <property type="match status" value="1"/>
</dbReference>
<evidence type="ECO:0000256" key="1">
    <source>
        <dbReference type="ARBA" id="ARBA00022553"/>
    </source>
</evidence>
<evidence type="ECO:0000256" key="2">
    <source>
        <dbReference type="ARBA" id="ARBA00023012"/>
    </source>
</evidence>
<protein>
    <recommendedName>
        <fullName evidence="3">Response regulatory domain-containing protein</fullName>
    </recommendedName>
</protein>
<dbReference type="GO" id="GO:0005524">
    <property type="term" value="F:ATP binding"/>
    <property type="evidence" value="ECO:0007669"/>
    <property type="project" value="InterPro"/>
</dbReference>
<dbReference type="Gene3D" id="3.40.50.2300">
    <property type="match status" value="1"/>
</dbReference>
<dbReference type="PROSITE" id="PS50110">
    <property type="entry name" value="RESPONSE_REGULATORY"/>
    <property type="match status" value="1"/>
</dbReference>
<keyword evidence="1" id="KW-0597">Phosphoprotein</keyword>
<sequence length="192" mass="20410">MRGTVLVVDDRARPRRALATELEDAGFAVVQAADGAEAWEQFRHHSPDVVITDMVMPRSDGLDLLSQIRSCSDVPVILFTARGSVESAATAFKAGADDFVSSPDVEVEGLVALVERAISGASPSLELGDLEQRLVGRSRAILRLREQISGLAPLRTPVLVSGEPGTGRDTVVRALHELGATADSELLEIDTA</sequence>
<dbReference type="Gene3D" id="3.40.50.300">
    <property type="entry name" value="P-loop containing nucleotide triphosphate hydrolases"/>
    <property type="match status" value="1"/>
</dbReference>
<dbReference type="Pfam" id="PF00158">
    <property type="entry name" value="Sigma54_activat"/>
    <property type="match status" value="1"/>
</dbReference>
<reference evidence="4" key="1">
    <citation type="journal article" date="2014" name="Front. Microbiol.">
        <title>High frequency of phylogenetically diverse reductive dehalogenase-homologous genes in deep subseafloor sedimentary metagenomes.</title>
        <authorList>
            <person name="Kawai M."/>
            <person name="Futagami T."/>
            <person name="Toyoda A."/>
            <person name="Takaki Y."/>
            <person name="Nishi S."/>
            <person name="Hori S."/>
            <person name="Arai W."/>
            <person name="Tsubouchi T."/>
            <person name="Morono Y."/>
            <person name="Uchiyama I."/>
            <person name="Ito T."/>
            <person name="Fujiyama A."/>
            <person name="Inagaki F."/>
            <person name="Takami H."/>
        </authorList>
    </citation>
    <scope>NUCLEOTIDE SEQUENCE</scope>
    <source>
        <strain evidence="4">Expedition CK06-06</strain>
    </source>
</reference>
<evidence type="ECO:0000313" key="4">
    <source>
        <dbReference type="EMBL" id="GAG14000.1"/>
    </source>
</evidence>
<dbReference type="GO" id="GO:0000160">
    <property type="term" value="P:phosphorelay signal transduction system"/>
    <property type="evidence" value="ECO:0007669"/>
    <property type="project" value="UniProtKB-KW"/>
</dbReference>
<dbReference type="InterPro" id="IPR050595">
    <property type="entry name" value="Bact_response_regulator"/>
</dbReference>
<dbReference type="CDD" id="cd17574">
    <property type="entry name" value="REC_OmpR"/>
    <property type="match status" value="1"/>
</dbReference>
<feature type="non-terminal residue" evidence="4">
    <location>
        <position position="192"/>
    </location>
</feature>
<comment type="caution">
    <text evidence="4">The sequence shown here is derived from an EMBL/GenBank/DDBJ whole genome shotgun (WGS) entry which is preliminary data.</text>
</comment>
<dbReference type="EMBL" id="BARS01021236">
    <property type="protein sequence ID" value="GAG14000.1"/>
    <property type="molecule type" value="Genomic_DNA"/>
</dbReference>
<evidence type="ECO:0000259" key="3">
    <source>
        <dbReference type="PROSITE" id="PS50110"/>
    </source>
</evidence>
<dbReference type="SUPFAM" id="SSF52172">
    <property type="entry name" value="CheY-like"/>
    <property type="match status" value="1"/>
</dbReference>
<dbReference type="PANTHER" id="PTHR44591">
    <property type="entry name" value="STRESS RESPONSE REGULATOR PROTEIN 1"/>
    <property type="match status" value="1"/>
</dbReference>
<organism evidence="4">
    <name type="scientific">marine sediment metagenome</name>
    <dbReference type="NCBI Taxonomy" id="412755"/>
    <lineage>
        <taxon>unclassified sequences</taxon>
        <taxon>metagenomes</taxon>
        <taxon>ecological metagenomes</taxon>
    </lineage>
</organism>
<dbReference type="InterPro" id="IPR001789">
    <property type="entry name" value="Sig_transdc_resp-reg_receiver"/>
</dbReference>
<dbReference type="SMART" id="SM00448">
    <property type="entry name" value="REC"/>
    <property type="match status" value="1"/>
</dbReference>
<dbReference type="InterPro" id="IPR027417">
    <property type="entry name" value="P-loop_NTPase"/>
</dbReference>
<dbReference type="InterPro" id="IPR011006">
    <property type="entry name" value="CheY-like_superfamily"/>
</dbReference>
<accession>X0V7B8</accession>
<dbReference type="InterPro" id="IPR002078">
    <property type="entry name" value="Sigma_54_int"/>
</dbReference>